<organism evidence="2 3">
    <name type="scientific">Haloarcula pellucida</name>
    <dbReference type="NCBI Taxonomy" id="1427151"/>
    <lineage>
        <taxon>Archaea</taxon>
        <taxon>Methanobacteriati</taxon>
        <taxon>Methanobacteriota</taxon>
        <taxon>Stenosarchaea group</taxon>
        <taxon>Halobacteria</taxon>
        <taxon>Halobacteriales</taxon>
        <taxon>Haloarculaceae</taxon>
        <taxon>Haloarcula</taxon>
    </lineage>
</organism>
<comment type="caution">
    <text evidence="2">The sequence shown here is derived from an EMBL/GenBank/DDBJ whole genome shotgun (WGS) entry which is preliminary data.</text>
</comment>
<protein>
    <submittedName>
        <fullName evidence="2">Uncharacterized protein</fullName>
    </submittedName>
</protein>
<dbReference type="Proteomes" id="UP000605784">
    <property type="component" value="Unassembled WGS sequence"/>
</dbReference>
<evidence type="ECO:0000256" key="1">
    <source>
        <dbReference type="SAM" id="Phobius"/>
    </source>
</evidence>
<reference evidence="2" key="1">
    <citation type="journal article" date="2014" name="Int. J. Syst. Evol. Microbiol.">
        <title>Complete genome sequence of Corynebacterium casei LMG S-19264T (=DSM 44701T), isolated from a smear-ripened cheese.</title>
        <authorList>
            <consortium name="US DOE Joint Genome Institute (JGI-PGF)"/>
            <person name="Walter F."/>
            <person name="Albersmeier A."/>
            <person name="Kalinowski J."/>
            <person name="Ruckert C."/>
        </authorList>
    </citation>
    <scope>NUCLEOTIDE SEQUENCE</scope>
    <source>
        <strain evidence="2">JCM 17820</strain>
    </source>
</reference>
<dbReference type="RefSeq" id="WP_188994104.1">
    <property type="nucleotide sequence ID" value="NZ_BMOU01000001.1"/>
</dbReference>
<keyword evidence="1" id="KW-0812">Transmembrane</keyword>
<keyword evidence="1" id="KW-0472">Membrane</keyword>
<accession>A0A830GJ68</accession>
<proteinExistence type="predicted"/>
<name>A0A830GJ68_9EURY</name>
<gene>
    <name evidence="2" type="ORF">GCM10009030_04180</name>
</gene>
<dbReference type="AlphaFoldDB" id="A0A830GJ68"/>
<reference evidence="2" key="2">
    <citation type="submission" date="2020-09" db="EMBL/GenBank/DDBJ databases">
        <authorList>
            <person name="Sun Q."/>
            <person name="Ohkuma M."/>
        </authorList>
    </citation>
    <scope>NUCLEOTIDE SEQUENCE</scope>
    <source>
        <strain evidence="2">JCM 17820</strain>
    </source>
</reference>
<feature type="transmembrane region" description="Helical" evidence="1">
    <location>
        <begin position="105"/>
        <end position="127"/>
    </location>
</feature>
<feature type="transmembrane region" description="Helical" evidence="1">
    <location>
        <begin position="40"/>
        <end position="60"/>
    </location>
</feature>
<feature type="transmembrane region" description="Helical" evidence="1">
    <location>
        <begin position="80"/>
        <end position="99"/>
    </location>
</feature>
<dbReference type="EMBL" id="BMOU01000001">
    <property type="protein sequence ID" value="GGN86471.1"/>
    <property type="molecule type" value="Genomic_DNA"/>
</dbReference>
<keyword evidence="1" id="KW-1133">Transmembrane helix</keyword>
<evidence type="ECO:0000313" key="2">
    <source>
        <dbReference type="EMBL" id="GGN86471.1"/>
    </source>
</evidence>
<evidence type="ECO:0000313" key="3">
    <source>
        <dbReference type="Proteomes" id="UP000605784"/>
    </source>
</evidence>
<sequence length="140" mass="14516">MSLRSIVAGWLPEAPPTWDQVIVTALASVSTALTIYESDAVSWVALGGAFAVTVAVAGPVAQSSVGRRLRQRAPRLGRRAVAAGIALFAVGVWVTVRTITVPASVLTALGTGIVFGVAVLVVFQAAYTGTISGWSERRPK</sequence>
<keyword evidence="3" id="KW-1185">Reference proteome</keyword>